<reference evidence="1 2" key="1">
    <citation type="journal article" date="2018" name="Sci. Rep.">
        <title>Raphidocelis subcapitata (=Pseudokirchneriella subcapitata) provides an insight into genome evolution and environmental adaptations in the Sphaeropleales.</title>
        <authorList>
            <person name="Suzuki S."/>
            <person name="Yamaguchi H."/>
            <person name="Nakajima N."/>
            <person name="Kawachi M."/>
        </authorList>
    </citation>
    <scope>NUCLEOTIDE SEQUENCE [LARGE SCALE GENOMIC DNA]</scope>
    <source>
        <strain evidence="1 2">NIES-35</strain>
    </source>
</reference>
<dbReference type="AlphaFoldDB" id="A0A2V0PKK4"/>
<keyword evidence="2" id="KW-1185">Reference proteome</keyword>
<organism evidence="1 2">
    <name type="scientific">Raphidocelis subcapitata</name>
    <dbReference type="NCBI Taxonomy" id="307507"/>
    <lineage>
        <taxon>Eukaryota</taxon>
        <taxon>Viridiplantae</taxon>
        <taxon>Chlorophyta</taxon>
        <taxon>core chlorophytes</taxon>
        <taxon>Chlorophyceae</taxon>
        <taxon>CS clade</taxon>
        <taxon>Sphaeropleales</taxon>
        <taxon>Selenastraceae</taxon>
        <taxon>Raphidocelis</taxon>
    </lineage>
</organism>
<sequence>MRACPRRRAVLAASHELRGLYRPLPRISIERLAQLSRPSGSAAPFRAAACVALAARRREAQGKARAEARHAAEAAAALEAWRARQRQVWWGCGCGSVDWLSAGVGARY</sequence>
<protein>
    <submittedName>
        <fullName evidence="1">Uncharacterized protein</fullName>
    </submittedName>
</protein>
<dbReference type="Proteomes" id="UP000247498">
    <property type="component" value="Unassembled WGS sequence"/>
</dbReference>
<gene>
    <name evidence="1" type="ORF">Rsub_13102</name>
</gene>
<accession>A0A2V0PKK4</accession>
<dbReference type="InParanoid" id="A0A2V0PKK4"/>
<proteinExistence type="predicted"/>
<comment type="caution">
    <text evidence="1">The sequence shown here is derived from an EMBL/GenBank/DDBJ whole genome shotgun (WGS) entry which is preliminary data.</text>
</comment>
<evidence type="ECO:0000313" key="1">
    <source>
        <dbReference type="EMBL" id="GBG00332.1"/>
    </source>
</evidence>
<name>A0A2V0PKK4_9CHLO</name>
<evidence type="ECO:0000313" key="2">
    <source>
        <dbReference type="Proteomes" id="UP000247498"/>
    </source>
</evidence>
<dbReference type="EMBL" id="BDRX01000212">
    <property type="protein sequence ID" value="GBG00332.1"/>
    <property type="molecule type" value="Genomic_DNA"/>
</dbReference>